<feature type="compositionally biased region" description="Polar residues" evidence="1">
    <location>
        <begin position="703"/>
        <end position="712"/>
    </location>
</feature>
<feature type="compositionally biased region" description="Low complexity" evidence="1">
    <location>
        <begin position="644"/>
        <end position="661"/>
    </location>
</feature>
<feature type="compositionally biased region" description="Acidic residues" evidence="1">
    <location>
        <begin position="510"/>
        <end position="521"/>
    </location>
</feature>
<dbReference type="STRING" id="1442369.A0A0D2I906"/>
<feature type="compositionally biased region" description="Polar residues" evidence="1">
    <location>
        <begin position="626"/>
        <end position="643"/>
    </location>
</feature>
<reference evidence="3 4" key="1">
    <citation type="submission" date="2015-01" db="EMBL/GenBank/DDBJ databases">
        <title>The Genome Sequence of Rhinocladiella mackenzie CBS 650.93.</title>
        <authorList>
            <consortium name="The Broad Institute Genomics Platform"/>
            <person name="Cuomo C."/>
            <person name="de Hoog S."/>
            <person name="Gorbushina A."/>
            <person name="Stielow B."/>
            <person name="Teixiera M."/>
            <person name="Abouelleil A."/>
            <person name="Chapman S.B."/>
            <person name="Priest M."/>
            <person name="Young S.K."/>
            <person name="Wortman J."/>
            <person name="Nusbaum C."/>
            <person name="Birren B."/>
        </authorList>
    </citation>
    <scope>NUCLEOTIDE SEQUENCE [LARGE SCALE GENOMIC DNA]</scope>
    <source>
        <strain evidence="3 4">CBS 650.93</strain>
    </source>
</reference>
<dbReference type="Proteomes" id="UP000053617">
    <property type="component" value="Unassembled WGS sequence"/>
</dbReference>
<dbReference type="VEuPathDB" id="FungiDB:Z518_08265"/>
<dbReference type="HOGENOM" id="CLU_023878_2_0_1"/>
<dbReference type="OrthoDB" id="5393196at2759"/>
<feature type="region of interest" description="Disordered" evidence="1">
    <location>
        <begin position="1"/>
        <end position="44"/>
    </location>
</feature>
<evidence type="ECO:0000313" key="4">
    <source>
        <dbReference type="Proteomes" id="UP000053617"/>
    </source>
</evidence>
<feature type="compositionally biased region" description="Polar residues" evidence="1">
    <location>
        <begin position="473"/>
        <end position="487"/>
    </location>
</feature>
<evidence type="ECO:0000256" key="1">
    <source>
        <dbReference type="SAM" id="MobiDB-lite"/>
    </source>
</evidence>
<sequence>MFILEEPKLRKRRRPSEDPADIEQVPPAKKQRSTPESSAGPGHRRFWDTLSKIWLSYNALGEFDCRTNQETSQPDSVPTPVVECPTGRARQRLKRFARQGGPDLSDLRGFASFPLPFDDMAIGSTRSQSRKRPSTSRRGSFARSLIRPYSRNFKQKLIDEGVYPADYRHPDGHPRPEPVNLNEIHNKLTAARPSLSVPRFAETEFRAFMQQNDMVLSEAAAMSSLIPIIAGTGDRDYHSGADDVFNNLEPLDKNLSDPQPDVYYGAPPSAIDRRVRSELDKYIIPSTDTSRPAAPNFFLEGKGPCGRADVAKIQALYYGTMGARAMHKLQNYGADELVYDNKAYSFTSTYHAGTGTLQIYAMHLTQPTVPGGKPEYHMTQLRSFAMTDTLARFREGAAAYRNLRDLAMSQRNNFIKKANQVARQLPPPNLTTIFTDSRASLSKFYEIESETSADELALDYVAPIKRQKPARAQRNSYAGKTKQVSRQTPSSKSTTTSTGTLPSLSRSLTDESETSLEELALDDVAPIKRQKSARAQRNSSAGKAKQVSRRAPFSKSTTISTGSRTSLSKLYEVESETSADELALDYVAPIKRQKSARAQRNSSAGKTKQLALDYVAPIKRQKSARAQRNSSAGKTKQVSRQMPSSKSTTISTGSRTSLSRSLTDESETSADEQARNELTLDKRLRRAQHPASYKSLSGRHYHTTPSQTPDGW</sequence>
<name>A0A0D2I906_9EURO</name>
<feature type="compositionally biased region" description="Low complexity" evidence="1">
    <location>
        <begin position="488"/>
        <end position="507"/>
    </location>
</feature>
<feature type="domain" description="DUF7924" evidence="2">
    <location>
        <begin position="242"/>
        <end position="418"/>
    </location>
</feature>
<feature type="region of interest" description="Disordered" evidence="1">
    <location>
        <begin position="121"/>
        <end position="141"/>
    </location>
</feature>
<organism evidence="3 4">
    <name type="scientific">Rhinocladiella mackenziei CBS 650.93</name>
    <dbReference type="NCBI Taxonomy" id="1442369"/>
    <lineage>
        <taxon>Eukaryota</taxon>
        <taxon>Fungi</taxon>
        <taxon>Dikarya</taxon>
        <taxon>Ascomycota</taxon>
        <taxon>Pezizomycotina</taxon>
        <taxon>Eurotiomycetes</taxon>
        <taxon>Chaetothyriomycetidae</taxon>
        <taxon>Chaetothyriales</taxon>
        <taxon>Herpotrichiellaceae</taxon>
        <taxon>Rhinocladiella</taxon>
    </lineage>
</organism>
<proteinExistence type="predicted"/>
<dbReference type="Pfam" id="PF25545">
    <property type="entry name" value="DUF7924"/>
    <property type="match status" value="1"/>
</dbReference>
<dbReference type="GeneID" id="25296336"/>
<evidence type="ECO:0000259" key="2">
    <source>
        <dbReference type="Pfam" id="PF25545"/>
    </source>
</evidence>
<dbReference type="EMBL" id="KN847480">
    <property type="protein sequence ID" value="KIX02324.1"/>
    <property type="molecule type" value="Genomic_DNA"/>
</dbReference>
<dbReference type="RefSeq" id="XP_013269460.1">
    <property type="nucleotide sequence ID" value="XM_013414006.1"/>
</dbReference>
<protein>
    <submittedName>
        <fullName evidence="3">Rhinocladiella mackenziei CBS 650.93 unplaced genomic scaffold supercont1.6, whole genome shotgun sequence</fullName>
    </submittedName>
</protein>
<feature type="region of interest" description="Disordered" evidence="1">
    <location>
        <begin position="618"/>
        <end position="712"/>
    </location>
</feature>
<feature type="compositionally biased region" description="Basic and acidic residues" evidence="1">
    <location>
        <begin position="672"/>
        <end position="682"/>
    </location>
</feature>
<accession>A0A0D2I906</accession>
<keyword evidence="4" id="KW-1185">Reference proteome</keyword>
<evidence type="ECO:0000313" key="3">
    <source>
        <dbReference type="EMBL" id="KIX02324.1"/>
    </source>
</evidence>
<feature type="region of interest" description="Disordered" evidence="1">
    <location>
        <begin position="468"/>
        <end position="562"/>
    </location>
</feature>
<gene>
    <name evidence="3" type="ORF">Z518_08265</name>
</gene>
<dbReference type="InterPro" id="IPR057684">
    <property type="entry name" value="DUF7924"/>
</dbReference>
<dbReference type="AlphaFoldDB" id="A0A0D2I906"/>